<comment type="caution">
    <text evidence="1">The sequence shown here is derived from an EMBL/GenBank/DDBJ whole genome shotgun (WGS) entry which is preliminary data.</text>
</comment>
<evidence type="ECO:0000313" key="2">
    <source>
        <dbReference type="Proteomes" id="UP000033996"/>
    </source>
</evidence>
<dbReference type="AlphaFoldDB" id="A0A837HSL1"/>
<gene>
    <name evidence="1" type="ORF">UT35_C0002G0012</name>
</gene>
<dbReference type="Proteomes" id="UP000033996">
    <property type="component" value="Unassembled WGS sequence"/>
</dbReference>
<sequence>MKILNYKKTKGQQVFEMLDKYGYISDTQTAKIFGEGKLYCVSEHIRIWKKLKSDQEFFADKKIIEKKKGHRSHLIRTEGQKENEYYKVGKEFYNLCLKK</sequence>
<name>A0A837HSL1_9BACT</name>
<accession>A0A837HSL1</accession>
<proteinExistence type="predicted"/>
<reference evidence="1 2" key="1">
    <citation type="journal article" date="2015" name="Nature">
        <title>rRNA introns, odd ribosomes, and small enigmatic genomes across a large radiation of phyla.</title>
        <authorList>
            <person name="Brown C.T."/>
            <person name="Hug L.A."/>
            <person name="Thomas B.C."/>
            <person name="Sharon I."/>
            <person name="Castelle C.J."/>
            <person name="Singh A."/>
            <person name="Wilkins M.J."/>
            <person name="Williams K.H."/>
            <person name="Banfield J.F."/>
        </authorList>
    </citation>
    <scope>NUCLEOTIDE SEQUENCE [LARGE SCALE GENOMIC DNA]</scope>
</reference>
<evidence type="ECO:0000313" key="1">
    <source>
        <dbReference type="EMBL" id="KKR09562.1"/>
    </source>
</evidence>
<dbReference type="EMBL" id="LBWL01000002">
    <property type="protein sequence ID" value="KKR09562.1"/>
    <property type="molecule type" value="Genomic_DNA"/>
</dbReference>
<protein>
    <submittedName>
        <fullName evidence="1">Uncharacterized protein</fullName>
    </submittedName>
</protein>
<organism evidence="1 2">
    <name type="scientific">Candidatus Yanofskybacteria bacterium GW2011_GWD1_39_16</name>
    <dbReference type="NCBI Taxonomy" id="1619030"/>
    <lineage>
        <taxon>Bacteria</taxon>
        <taxon>Candidatus Yanofskyibacteriota</taxon>
    </lineage>
</organism>